<evidence type="ECO:0000259" key="4">
    <source>
        <dbReference type="SMART" id="SM00984"/>
    </source>
</evidence>
<dbReference type="AlphaFoldDB" id="A0A1U7NIU8"/>
<dbReference type="PANTHER" id="PTHR43491:SF2">
    <property type="entry name" value="UDP-N-ACETYL-D-MANNOSAMINE DEHYDROGENASE"/>
    <property type="match status" value="1"/>
</dbReference>
<protein>
    <recommendedName>
        <fullName evidence="4">UDP-glucose/GDP-mannose dehydrogenase C-terminal domain-containing protein</fullName>
    </recommendedName>
</protein>
<dbReference type="OrthoDB" id="9803238at2"/>
<dbReference type="InterPro" id="IPR014026">
    <property type="entry name" value="UDP-Glc/GDP-Man_DH_dimer"/>
</dbReference>
<dbReference type="InterPro" id="IPR036291">
    <property type="entry name" value="NAD(P)-bd_dom_sf"/>
</dbReference>
<gene>
    <name evidence="5" type="ORF">BO222_01210</name>
</gene>
<dbReference type="GO" id="GO:0016628">
    <property type="term" value="F:oxidoreductase activity, acting on the CH-CH group of donors, NAD or NADP as acceptor"/>
    <property type="evidence" value="ECO:0007669"/>
    <property type="project" value="InterPro"/>
</dbReference>
<dbReference type="EMBL" id="MPJW01000044">
    <property type="protein sequence ID" value="OLU42671.1"/>
    <property type="molecule type" value="Genomic_DNA"/>
</dbReference>
<comment type="caution">
    <text evidence="5">The sequence shown here is derived from an EMBL/GenBank/DDBJ whole genome shotgun (WGS) entry which is preliminary data.</text>
</comment>
<dbReference type="RefSeq" id="WP_075817653.1">
    <property type="nucleotide sequence ID" value="NZ_CAJUTZ010000091.1"/>
</dbReference>
<accession>A0A1U7NIU8</accession>
<dbReference type="PIRSF" id="PIRSF500136">
    <property type="entry name" value="UDP_ManNAc_DH"/>
    <property type="match status" value="1"/>
</dbReference>
<dbReference type="InterPro" id="IPR017476">
    <property type="entry name" value="UDP-Glc/GDP-Man"/>
</dbReference>
<dbReference type="InterPro" id="IPR014027">
    <property type="entry name" value="UDP-Glc/GDP-Man_DH_C"/>
</dbReference>
<dbReference type="SMART" id="SM00984">
    <property type="entry name" value="UDPG_MGDP_dh_C"/>
    <property type="match status" value="1"/>
</dbReference>
<name>A0A1U7NIU8_9FIRM</name>
<dbReference type="SUPFAM" id="SSF48179">
    <property type="entry name" value="6-phosphogluconate dehydrogenase C-terminal domain-like"/>
    <property type="match status" value="1"/>
</dbReference>
<evidence type="ECO:0000313" key="6">
    <source>
        <dbReference type="Proteomes" id="UP000186341"/>
    </source>
</evidence>
<dbReference type="Pfam" id="PF03721">
    <property type="entry name" value="UDPG_MGDP_dh_N"/>
    <property type="match status" value="2"/>
</dbReference>
<dbReference type="GO" id="GO:0000271">
    <property type="term" value="P:polysaccharide biosynthetic process"/>
    <property type="evidence" value="ECO:0007669"/>
    <property type="project" value="InterPro"/>
</dbReference>
<evidence type="ECO:0000313" key="5">
    <source>
        <dbReference type="EMBL" id="OLU42671.1"/>
    </source>
</evidence>
<keyword evidence="3" id="KW-0520">NAD</keyword>
<dbReference type="InterPro" id="IPR008927">
    <property type="entry name" value="6-PGluconate_DH-like_C_sf"/>
</dbReference>
<dbReference type="GO" id="GO:0051287">
    <property type="term" value="F:NAD binding"/>
    <property type="evidence" value="ECO:0007669"/>
    <property type="project" value="InterPro"/>
</dbReference>
<dbReference type="PANTHER" id="PTHR43491">
    <property type="entry name" value="UDP-N-ACETYL-D-MANNOSAMINE DEHYDROGENASE"/>
    <property type="match status" value="1"/>
</dbReference>
<dbReference type="Gene3D" id="3.40.50.720">
    <property type="entry name" value="NAD(P)-binding Rossmann-like Domain"/>
    <property type="match status" value="3"/>
</dbReference>
<reference evidence="5 6" key="1">
    <citation type="submission" date="2016-11" db="EMBL/GenBank/DDBJ databases">
        <title>Description of two novel members of the family Erysipelotrichaceae: Ileibacterium lipovorans gen. nov., sp. nov. and Dubosiella newyorkensis, gen. nov., sp. nov.</title>
        <authorList>
            <person name="Cox L.M."/>
            <person name="Sohn J."/>
            <person name="Tyrrell K.L."/>
            <person name="Citron D.M."/>
            <person name="Lawson P.A."/>
            <person name="Patel N.B."/>
            <person name="Iizumi T."/>
            <person name="Perez-Perez G.I."/>
            <person name="Goldstein E.J."/>
            <person name="Blaser M.J."/>
        </authorList>
    </citation>
    <scope>NUCLEOTIDE SEQUENCE [LARGE SCALE GENOMIC DNA]</scope>
    <source>
        <strain evidence="5 6">NYU-BL-A3</strain>
    </source>
</reference>
<keyword evidence="2" id="KW-0560">Oxidoreductase</keyword>
<evidence type="ECO:0000256" key="1">
    <source>
        <dbReference type="ARBA" id="ARBA00006601"/>
    </source>
</evidence>
<dbReference type="GeneID" id="82201864"/>
<feature type="domain" description="UDP-glucose/GDP-mannose dehydrogenase C-terminal" evidence="4">
    <location>
        <begin position="394"/>
        <end position="483"/>
    </location>
</feature>
<dbReference type="PIRSF" id="PIRSF000124">
    <property type="entry name" value="UDPglc_GDPman_dh"/>
    <property type="match status" value="1"/>
</dbReference>
<dbReference type="InterPro" id="IPR036220">
    <property type="entry name" value="UDP-Glc/GDP-Man_DH_C_sf"/>
</dbReference>
<organism evidence="5 6">
    <name type="scientific">Ileibacterium valens</name>
    <dbReference type="NCBI Taxonomy" id="1862668"/>
    <lineage>
        <taxon>Bacteria</taxon>
        <taxon>Bacillati</taxon>
        <taxon>Bacillota</taxon>
        <taxon>Erysipelotrichia</taxon>
        <taxon>Erysipelotrichales</taxon>
        <taxon>Erysipelotrichaceae</taxon>
        <taxon>Ileibacterium</taxon>
    </lineage>
</organism>
<dbReference type="SUPFAM" id="SSF52413">
    <property type="entry name" value="UDP-glucose/GDP-mannose dehydrogenase C-terminal domain"/>
    <property type="match status" value="1"/>
</dbReference>
<comment type="similarity">
    <text evidence="1">Belongs to the UDP-glucose/GDP-mannose dehydrogenase family.</text>
</comment>
<sequence length="572" mass="64660">MKEFMSKSSFSINDGYAKLIKKIEDRTLKSAVFGLGYVGWPLCKQIARSGFLVAGFDTDYKKIESLKRELEVNEDLDDDSDNALSDSSKESDWKDLIFLSGLLHDLGKCDIHKRLDKESSLPYTGDEQLEDKQAEYKETCVEDSQIDLFVVCVPTPLDENRKPDFTLVNQAARMISRLLKKNGHQIVILESTVSCGYTENEFRSILESKYSGQELIAGKDFYLGFAPERIDPGNKEYSIDNTPKIVSGINEESKSLIHKFYSMILSAPVYSANSCIEAELCKLLENTYRNVNIALIEEFAKIANKAGVSVHDVIDLAKTKPYGFEAFVPGLGIGGHCIPVDPHFLLESQAIQEQTYPLIETAISINDRQTKYCCDLIEEILSSNSIGISESKILILGIGYKPGMVDIRESPSIKLMNRLLTKEANVFYWDPLFKDENEIKSKLEIGISPQQSSGINERLINNENEEEKGKIEGIQRNEFVHSKVSNQLDKMRKPNKSDHTNQIHEFQGVINKVDEFDLIVIASLFSIDDSELEILITKSKLIFDPSALIKRRLKAKLNTEFETEDLNHIYTL</sequence>
<dbReference type="Pfam" id="PF00984">
    <property type="entry name" value="UDPG_MGDP_dh"/>
    <property type="match status" value="1"/>
</dbReference>
<proteinExistence type="inferred from homology"/>
<evidence type="ECO:0000256" key="3">
    <source>
        <dbReference type="ARBA" id="ARBA00023027"/>
    </source>
</evidence>
<dbReference type="InterPro" id="IPR001732">
    <property type="entry name" value="UDP-Glc/GDP-Man_DH_N"/>
</dbReference>
<dbReference type="InterPro" id="IPR028359">
    <property type="entry name" value="UDP_ManNAc/GlcNAc_DH"/>
</dbReference>
<dbReference type="SUPFAM" id="SSF51735">
    <property type="entry name" value="NAD(P)-binding Rossmann-fold domains"/>
    <property type="match status" value="1"/>
</dbReference>
<dbReference type="NCBIfam" id="TIGR03026">
    <property type="entry name" value="NDP-sugDHase"/>
    <property type="match status" value="1"/>
</dbReference>
<evidence type="ECO:0000256" key="2">
    <source>
        <dbReference type="ARBA" id="ARBA00023002"/>
    </source>
</evidence>
<dbReference type="GO" id="GO:0016616">
    <property type="term" value="F:oxidoreductase activity, acting on the CH-OH group of donors, NAD or NADP as acceptor"/>
    <property type="evidence" value="ECO:0007669"/>
    <property type="project" value="InterPro"/>
</dbReference>
<keyword evidence="6" id="KW-1185">Reference proteome</keyword>
<dbReference type="Proteomes" id="UP000186341">
    <property type="component" value="Unassembled WGS sequence"/>
</dbReference>
<dbReference type="Pfam" id="PF03720">
    <property type="entry name" value="UDPG_MGDP_dh_C"/>
    <property type="match status" value="1"/>
</dbReference>